<dbReference type="EMBL" id="JABCLD010000842">
    <property type="protein sequence ID" value="NMU25145.1"/>
    <property type="molecule type" value="Genomic_DNA"/>
</dbReference>
<reference evidence="2 3" key="1">
    <citation type="submission" date="2020-04" db="EMBL/GenBank/DDBJ databases">
        <title>Whole-genome sequencing of Vibrio spp. from China reveals different genetic environments of blaCTX-M-14 among diverse lineages.</title>
        <authorList>
            <person name="Zheng Z."/>
            <person name="Ye L."/>
            <person name="Chen S."/>
        </authorList>
    </citation>
    <scope>NUCLEOTIDE SEQUENCE [LARGE SCALE GENOMIC DNA]</scope>
    <source>
        <strain evidence="2 3">Vb0574</strain>
    </source>
</reference>
<accession>A0A7Y0X4R6</accession>
<evidence type="ECO:0000313" key="2">
    <source>
        <dbReference type="EMBL" id="NMU25145.1"/>
    </source>
</evidence>
<proteinExistence type="predicted"/>
<evidence type="ECO:0000256" key="1">
    <source>
        <dbReference type="SAM" id="Phobius"/>
    </source>
</evidence>
<keyword evidence="1" id="KW-1133">Transmembrane helix</keyword>
<comment type="caution">
    <text evidence="2">The sequence shown here is derived from an EMBL/GenBank/DDBJ whole genome shotgun (WGS) entry which is preliminary data.</text>
</comment>
<gene>
    <name evidence="2" type="ORF">HKB21_05890</name>
</gene>
<protein>
    <submittedName>
        <fullName evidence="2">Methyl-accepting chemotaxis protein</fullName>
    </submittedName>
</protein>
<feature type="transmembrane region" description="Helical" evidence="1">
    <location>
        <begin position="6"/>
        <end position="24"/>
    </location>
</feature>
<name>A0A7Y0X4R6_VIBPH</name>
<dbReference type="AlphaFoldDB" id="A0A7Y0X4R6"/>
<sequence length="84" mass="9221">TVAWLVGLIIVGGVICCFILGFVLKRELSLLPMITTIIKDMANGNFKSFKIKKCNNEIDQISESLTLMQNNIGVVMDTGSQAMQ</sequence>
<evidence type="ECO:0000313" key="3">
    <source>
        <dbReference type="Proteomes" id="UP000555836"/>
    </source>
</evidence>
<feature type="non-terminal residue" evidence="2">
    <location>
        <position position="84"/>
    </location>
</feature>
<feature type="non-terminal residue" evidence="2">
    <location>
        <position position="1"/>
    </location>
</feature>
<keyword evidence="1" id="KW-0812">Transmembrane</keyword>
<dbReference type="Proteomes" id="UP000555836">
    <property type="component" value="Unassembled WGS sequence"/>
</dbReference>
<organism evidence="2 3">
    <name type="scientific">Vibrio parahaemolyticus</name>
    <dbReference type="NCBI Taxonomy" id="670"/>
    <lineage>
        <taxon>Bacteria</taxon>
        <taxon>Pseudomonadati</taxon>
        <taxon>Pseudomonadota</taxon>
        <taxon>Gammaproteobacteria</taxon>
        <taxon>Vibrionales</taxon>
        <taxon>Vibrionaceae</taxon>
        <taxon>Vibrio</taxon>
    </lineage>
</organism>
<keyword evidence="1" id="KW-0472">Membrane</keyword>